<reference evidence="1 2" key="1">
    <citation type="journal article" date="2010" name="Cell Res.">
        <title>Complete genome sequence of the rifamycin SV-producing Amycolatopsis mediterranei U32 revealed its genetic characteristics in phylogeny and metabolism.</title>
        <authorList>
            <person name="Zhao W."/>
            <person name="Zhong Y."/>
            <person name="Yuan H."/>
            <person name="Wang J."/>
            <person name="Zheng H."/>
            <person name="Wang Y."/>
            <person name="Cen X."/>
            <person name="Xu F."/>
            <person name="Bai J."/>
            <person name="Han X."/>
            <person name="Lu G."/>
            <person name="Zhu Y."/>
            <person name="Shao Z."/>
            <person name="Yan H."/>
            <person name="Li C."/>
            <person name="Peng N."/>
            <person name="Zhang Z."/>
            <person name="Zhang Y."/>
            <person name="Lin W."/>
            <person name="Fan Y."/>
            <person name="Qin Z."/>
            <person name="Hu Y."/>
            <person name="Zhu B."/>
            <person name="Wang S."/>
            <person name="Ding X."/>
            <person name="Zhao G.P."/>
        </authorList>
    </citation>
    <scope>NUCLEOTIDE SEQUENCE [LARGE SCALE GENOMIC DNA]</scope>
    <source>
        <strain evidence="2">U-32</strain>
    </source>
</reference>
<dbReference type="RefSeq" id="WP_013229806.1">
    <property type="nucleotide sequence ID" value="NC_014318.1"/>
</dbReference>
<organism evidence="1 2">
    <name type="scientific">Amycolatopsis mediterranei (strain U-32)</name>
    <dbReference type="NCBI Taxonomy" id="749927"/>
    <lineage>
        <taxon>Bacteria</taxon>
        <taxon>Bacillati</taxon>
        <taxon>Actinomycetota</taxon>
        <taxon>Actinomycetes</taxon>
        <taxon>Pseudonocardiales</taxon>
        <taxon>Pseudonocardiaceae</taxon>
        <taxon>Amycolatopsis</taxon>
    </lineage>
</organism>
<dbReference type="Proteomes" id="UP000000328">
    <property type="component" value="Chromosome"/>
</dbReference>
<dbReference type="PATRIC" id="fig|749927.5.peg.8388"/>
<dbReference type="KEGG" id="amd:AMED_8072"/>
<gene>
    <name evidence="1" type="ordered locus">AMED_8072</name>
</gene>
<dbReference type="HOGENOM" id="CLU_2520330_0_0_11"/>
<dbReference type="EMBL" id="CP002000">
    <property type="protein sequence ID" value="ADJ49775.1"/>
    <property type="molecule type" value="Genomic_DNA"/>
</dbReference>
<dbReference type="InterPro" id="IPR011059">
    <property type="entry name" value="Metal-dep_hydrolase_composite"/>
</dbReference>
<dbReference type="Gene3D" id="2.30.40.10">
    <property type="entry name" value="Urease, subunit C, domain 1"/>
    <property type="match status" value="1"/>
</dbReference>
<evidence type="ECO:0008006" key="3">
    <source>
        <dbReference type="Google" id="ProtNLM"/>
    </source>
</evidence>
<proteinExistence type="predicted"/>
<accession>A0A0H3DFZ2</accession>
<name>A0A0H3DFZ2_AMYMU</name>
<sequence length="84" mass="9015">MLKPGAYADLSLVSGNPLQDIKAAANVRSVLVGGVLRTVGELLAPYRNQPGPRAATEVVPAARSAEKQHWWHVPEWSEHVCCSG</sequence>
<protein>
    <recommendedName>
        <fullName evidence="3">Amidohydrolase</fullName>
    </recommendedName>
</protein>
<dbReference type="eggNOG" id="COG1228">
    <property type="taxonomic scope" value="Bacteria"/>
</dbReference>
<evidence type="ECO:0000313" key="2">
    <source>
        <dbReference type="Proteomes" id="UP000000328"/>
    </source>
</evidence>
<evidence type="ECO:0000313" key="1">
    <source>
        <dbReference type="EMBL" id="ADJ49775.1"/>
    </source>
</evidence>
<dbReference type="AlphaFoldDB" id="A0A0H3DFZ2"/>
<dbReference type="SUPFAM" id="SSF51338">
    <property type="entry name" value="Composite domain of metallo-dependent hydrolases"/>
    <property type="match status" value="1"/>
</dbReference>
<dbReference type="GO" id="GO:0016810">
    <property type="term" value="F:hydrolase activity, acting on carbon-nitrogen (but not peptide) bonds"/>
    <property type="evidence" value="ECO:0007669"/>
    <property type="project" value="InterPro"/>
</dbReference>
<dbReference type="OrthoDB" id="9782972at2"/>